<feature type="compositionally biased region" description="Low complexity" evidence="6">
    <location>
        <begin position="81"/>
        <end position="93"/>
    </location>
</feature>
<evidence type="ECO:0000256" key="6">
    <source>
        <dbReference type="SAM" id="MobiDB-lite"/>
    </source>
</evidence>
<feature type="region of interest" description="Disordered" evidence="6">
    <location>
        <begin position="81"/>
        <end position="104"/>
    </location>
</feature>
<dbReference type="PROSITE" id="PS50048">
    <property type="entry name" value="ZN2_CY6_FUNGAL_2"/>
    <property type="match status" value="1"/>
</dbReference>
<proteinExistence type="predicted"/>
<dbReference type="SMART" id="SM00906">
    <property type="entry name" value="Fungal_trans"/>
    <property type="match status" value="1"/>
</dbReference>
<dbReference type="InterPro" id="IPR007219">
    <property type="entry name" value="XnlR_reg_dom"/>
</dbReference>
<dbReference type="GO" id="GO:0005634">
    <property type="term" value="C:nucleus"/>
    <property type="evidence" value="ECO:0007669"/>
    <property type="project" value="UniProtKB-SubCell"/>
</dbReference>
<dbReference type="Pfam" id="PF00172">
    <property type="entry name" value="Zn_clus"/>
    <property type="match status" value="1"/>
</dbReference>
<dbReference type="InterPro" id="IPR036864">
    <property type="entry name" value="Zn2-C6_fun-type_DNA-bd_sf"/>
</dbReference>
<dbReference type="GO" id="GO:0006351">
    <property type="term" value="P:DNA-templated transcription"/>
    <property type="evidence" value="ECO:0007669"/>
    <property type="project" value="InterPro"/>
</dbReference>
<dbReference type="SMART" id="SM00066">
    <property type="entry name" value="GAL4"/>
    <property type="match status" value="1"/>
</dbReference>
<accession>G8ZWQ0</accession>
<evidence type="ECO:0000256" key="1">
    <source>
        <dbReference type="ARBA" id="ARBA00004123"/>
    </source>
</evidence>
<dbReference type="PANTHER" id="PTHR46910:SF3">
    <property type="entry name" value="HALOTOLERANCE PROTEIN 9-RELATED"/>
    <property type="match status" value="1"/>
</dbReference>
<keyword evidence="5" id="KW-0539">Nucleus</keyword>
<sequence length="1086" mass="123150">MALSHQPMVKKPRSKVSRACENCRRRKIKCTGNQPCNNCVTYQCECIFSKGTLSSIGNISQITPASSENLTSVTNCDSTVERASSSRTSSNSAPLEKNSCTEKDVEEKTATDATIFDPVMDSVSENIESMTKNVYSIKSMNEKLRVDNQDCKADMGNSSAACDICDMTKTDVAALPDLTPVKGDNGLYQDDMEFQEKISEMQAMLKRLKPLSHVGPNIKKAISDIYTQVELLIDSWEPKYDCNKYKKTVQSGFERSKSVETHLMKNKYTDQVYLTSFAVWTDTSKKKNVENPFFGNRPLVDEIFGLYSPLQGLSLRGIGFFFQRCTSGPESKEKSVQLKESLYLLLRFFDICVDHINQSCISIANPLVSYLQRRNLLGTVPGATPTGLSPTNSNNGTKDLVLGIIDRLPQPFVKNLTGVTTEVLRQTMYDDFAMFDLVLRMYDCHKRGFEALMMKVTSRDANNSTETMAADTQSFVHFCEEEEMLLALCYNYYNSTMYHFSENAGNLNYFDLLLSLLETQKWLDEHYGFEKVLGVAISYAYNIGLSRWEFYVGLDEETAERKRRSWWKLYCLEKFWAFKKGRQSSIDDDKMNCLLPEEFRKLGFFDNKNFLSEMTSTPRSWAFDNMSIACLKFYGECAMAQAVSQFYSKVLYADRYTSIKNTAKPAFLKERLIGEVFQELHLLRDRFDMIKSQTKRLFDIAASSTNGAIDLFLSRYERSQAAHYALLHGSLYFTVTSSTNNLVARLLVNPKDPSVVEHYSRYSVYLRESWREMTNLILSLDDDYTLSRVFEYYGVVSMPIVSRAFCDATFARSSDELIMFCRVFRRLQSISLYHDNKDNKTVVLSKAYQIYVRILTFLAINIHSIMLGFVHVHNMSREKLIETVKEWAPDVADVPSEILNPKSSVYEPLMKPIQKSGFHLNVRRMLERDKDGAKANKLYPKSAFQLMPADTKGPMSPSIAGLSASLISPEGSRCDVSPYPDVPANQVPSVAQNLLDASRVPSQESFSIPHDVLRQENGSGPMRIPQPNNVSGPLSDQGYHLGTLEEFINNGDLNDLCNTLWSDLYTDGSEQNLRPSDLPGSFSTTF</sequence>
<dbReference type="eggNOG" id="ENOG502QV4Q">
    <property type="taxonomic scope" value="Eukaryota"/>
</dbReference>
<dbReference type="FunCoup" id="G8ZWQ0">
    <property type="interactions" value="3913"/>
</dbReference>
<evidence type="ECO:0000256" key="4">
    <source>
        <dbReference type="ARBA" id="ARBA00023125"/>
    </source>
</evidence>
<name>G8ZWQ0_TORDE</name>
<dbReference type="SUPFAM" id="SSF57701">
    <property type="entry name" value="Zn2/Cys6 DNA-binding domain"/>
    <property type="match status" value="1"/>
</dbReference>
<dbReference type="EMBL" id="HE616747">
    <property type="protein sequence ID" value="CCE93044.1"/>
    <property type="molecule type" value="Genomic_DNA"/>
</dbReference>
<dbReference type="HOGENOM" id="CLU_304446_0_0_1"/>
<dbReference type="PANTHER" id="PTHR46910">
    <property type="entry name" value="TRANSCRIPTION FACTOR PDR1"/>
    <property type="match status" value="1"/>
</dbReference>
<dbReference type="GeneID" id="11501504"/>
<dbReference type="Proteomes" id="UP000005627">
    <property type="component" value="Chromosome 6"/>
</dbReference>
<dbReference type="Gene3D" id="4.10.240.10">
    <property type="entry name" value="Zn(2)-C6 fungal-type DNA-binding domain"/>
    <property type="match status" value="1"/>
</dbReference>
<dbReference type="OrthoDB" id="3364175at2759"/>
<dbReference type="Pfam" id="PF04082">
    <property type="entry name" value="Fungal_trans"/>
    <property type="match status" value="1"/>
</dbReference>
<evidence type="ECO:0000259" key="7">
    <source>
        <dbReference type="PROSITE" id="PS50048"/>
    </source>
</evidence>
<keyword evidence="2" id="KW-0479">Metal-binding</keyword>
<protein>
    <recommendedName>
        <fullName evidence="7">Zn(2)-C6 fungal-type domain-containing protein</fullName>
    </recommendedName>
</protein>
<dbReference type="CDD" id="cd12148">
    <property type="entry name" value="fungal_TF_MHR"/>
    <property type="match status" value="1"/>
</dbReference>
<keyword evidence="9" id="KW-1185">Reference proteome</keyword>
<dbReference type="InterPro" id="IPR050987">
    <property type="entry name" value="AtrR-like"/>
</dbReference>
<feature type="domain" description="Zn(2)-C6 fungal-type" evidence="7">
    <location>
        <begin position="19"/>
        <end position="48"/>
    </location>
</feature>
<evidence type="ECO:0000256" key="5">
    <source>
        <dbReference type="ARBA" id="ARBA00023242"/>
    </source>
</evidence>
<dbReference type="RefSeq" id="XP_003682255.1">
    <property type="nucleotide sequence ID" value="XM_003682207.1"/>
</dbReference>
<dbReference type="InParanoid" id="G8ZWQ0"/>
<dbReference type="GO" id="GO:0003677">
    <property type="term" value="F:DNA binding"/>
    <property type="evidence" value="ECO:0007669"/>
    <property type="project" value="UniProtKB-KW"/>
</dbReference>
<evidence type="ECO:0000256" key="2">
    <source>
        <dbReference type="ARBA" id="ARBA00022723"/>
    </source>
</evidence>
<dbReference type="CDD" id="cd00067">
    <property type="entry name" value="GAL4"/>
    <property type="match status" value="1"/>
</dbReference>
<reference evidence="8 9" key="1">
    <citation type="journal article" date="2011" name="Proc. Natl. Acad. Sci. U.S.A.">
        <title>Evolutionary erosion of yeast sex chromosomes by mating-type switching accidents.</title>
        <authorList>
            <person name="Gordon J.L."/>
            <person name="Armisen D."/>
            <person name="Proux-Wera E."/>
            <person name="Oheigeartaigh S.S."/>
            <person name="Byrne K.P."/>
            <person name="Wolfe K.H."/>
        </authorList>
    </citation>
    <scope>NUCLEOTIDE SEQUENCE [LARGE SCALE GENOMIC DNA]</scope>
    <source>
        <strain evidence="9">ATCC 10662 / CBS 1146 / NBRC 0425 / NCYC 2629 / NRRL Y-866</strain>
    </source>
</reference>
<dbReference type="STRING" id="1076872.G8ZWQ0"/>
<evidence type="ECO:0000313" key="9">
    <source>
        <dbReference type="Proteomes" id="UP000005627"/>
    </source>
</evidence>
<dbReference type="AlphaFoldDB" id="G8ZWQ0"/>
<evidence type="ECO:0000256" key="3">
    <source>
        <dbReference type="ARBA" id="ARBA00022833"/>
    </source>
</evidence>
<organism evidence="8 9">
    <name type="scientific">Torulaspora delbrueckii</name>
    <name type="common">Yeast</name>
    <name type="synonym">Candida colliculosa</name>
    <dbReference type="NCBI Taxonomy" id="4950"/>
    <lineage>
        <taxon>Eukaryota</taxon>
        <taxon>Fungi</taxon>
        <taxon>Dikarya</taxon>
        <taxon>Ascomycota</taxon>
        <taxon>Saccharomycotina</taxon>
        <taxon>Saccharomycetes</taxon>
        <taxon>Saccharomycetales</taxon>
        <taxon>Saccharomycetaceae</taxon>
        <taxon>Torulaspora</taxon>
    </lineage>
</organism>
<dbReference type="GO" id="GO:0045944">
    <property type="term" value="P:positive regulation of transcription by RNA polymerase II"/>
    <property type="evidence" value="ECO:0007669"/>
    <property type="project" value="UniProtKB-ARBA"/>
</dbReference>
<dbReference type="InterPro" id="IPR001138">
    <property type="entry name" value="Zn2Cys6_DnaBD"/>
</dbReference>
<evidence type="ECO:0000313" key="8">
    <source>
        <dbReference type="EMBL" id="CCE93044.1"/>
    </source>
</evidence>
<gene>
    <name evidence="8" type="primary">TDEL0F02330</name>
    <name evidence="8" type="ORF">TDEL_0F02330</name>
</gene>
<keyword evidence="4" id="KW-0238">DNA-binding</keyword>
<comment type="subcellular location">
    <subcellularLocation>
        <location evidence="1">Nucleus</location>
    </subcellularLocation>
</comment>
<dbReference type="GO" id="GO:0000981">
    <property type="term" value="F:DNA-binding transcription factor activity, RNA polymerase II-specific"/>
    <property type="evidence" value="ECO:0007669"/>
    <property type="project" value="InterPro"/>
</dbReference>
<keyword evidence="3" id="KW-0862">Zinc</keyword>
<dbReference type="KEGG" id="tdl:TDEL_0F02330"/>
<dbReference type="PROSITE" id="PS00463">
    <property type="entry name" value="ZN2_CY6_FUNGAL_1"/>
    <property type="match status" value="1"/>
</dbReference>
<dbReference type="GO" id="GO:0008270">
    <property type="term" value="F:zinc ion binding"/>
    <property type="evidence" value="ECO:0007669"/>
    <property type="project" value="InterPro"/>
</dbReference>